<name>A0ABU1S199_9FLAO</name>
<dbReference type="InterPro" id="IPR027417">
    <property type="entry name" value="P-loop_NTPase"/>
</dbReference>
<dbReference type="EMBL" id="JAVDTX010000003">
    <property type="protein sequence ID" value="MDR6844818.1"/>
    <property type="molecule type" value="Genomic_DNA"/>
</dbReference>
<protein>
    <submittedName>
        <fullName evidence="1">Uncharacterized protein</fullName>
    </submittedName>
</protein>
<dbReference type="Proteomes" id="UP001261871">
    <property type="component" value="Unassembled WGS sequence"/>
</dbReference>
<keyword evidence="2" id="KW-1185">Reference proteome</keyword>
<comment type="caution">
    <text evidence="1">The sequence shown here is derived from an EMBL/GenBank/DDBJ whole genome shotgun (WGS) entry which is preliminary data.</text>
</comment>
<dbReference type="RefSeq" id="WP_310005560.1">
    <property type="nucleotide sequence ID" value="NZ_JAVDTX010000003.1"/>
</dbReference>
<dbReference type="SUPFAM" id="SSF52540">
    <property type="entry name" value="P-loop containing nucleoside triphosphate hydrolases"/>
    <property type="match status" value="1"/>
</dbReference>
<sequence length="910" mass="103404">MVQNVKQVIKIKDYISNDTIANDAITSFTHNKYIIKQSTGMGGTSSILNIKDKSVVIITPTTGIIKGKELHAQSHHLSIYMGSKDNWNDVSDRLLDGDKIIITVTFDQLVMLKEKNYPLYLKICKINWFVDEFQVFGEAEYRKNASNAFYQIFTDAKVPFILSTATPTYKMIDIPLHIQDSLEVIHIEHTTPKIKNVNVQPMIGYYNFVKQELAQGRKVVIFTNDINKYKNILHSDNYGEQTQILVGEKIAIKTSLIKARTLDEQIKIETGQIDITKDIYILSTSYTIGYDIDFDCSLAICVDGYNVAECKYLNDIIQAFGRCRNNVHNATIFYSGISEKLIPTRIDVLNAENAIVNTEWTAEYLTQIQPHINTINKSLTFNVNSLIQSLRQANFNVKDMTADADKPKAPKGGLTFSINNIIEQDIEVTQPQVLTILNNIEGDDIEFNGFGVKPLLIHSYGYIAKLTGSQYLLHVPDKMDRCIDKLKSFFDVNDELLAEYKTIEKYKRYHITSKQKEMAIASGAVMDTETYNEYHHIFTGDEAFRKIKEVIEALFCIKGVNDDSLMPERTRKFIKGFSAISEELLDAYVAGLTNDTGLDVKKLIKDKDIETLKSIKVDTNHAKHNYFKHVPRTLGSKLNEIAIKGLNDGEVYEFNSNEINQFNQKLASITKSLTECKNGVYASYVSNLYSIAKQKENHNDMILYLLSSSVAGHVAGFKRTTTDDREFNIVTKTTRQLRSLTPYEMVSFDIDSEFATFVDDMVGSNIKDDVYLNLMGAYGICRADAKKKYNSILNSWQAPLTEITKVLTKCGYSVTQIEQLKVIIKSGKGSFYRNMTPREKKAVETFVEVNDISKYTRVHDAVMFMKSEKTKYITQFGSLCFSTDTKFDTESSEKYAIDLAKWIADRTTTK</sequence>
<evidence type="ECO:0000313" key="1">
    <source>
        <dbReference type="EMBL" id="MDR6844818.1"/>
    </source>
</evidence>
<organism evidence="1 2">
    <name type="scientific">Flavobacterium granuli</name>
    <dbReference type="NCBI Taxonomy" id="280093"/>
    <lineage>
        <taxon>Bacteria</taxon>
        <taxon>Pseudomonadati</taxon>
        <taxon>Bacteroidota</taxon>
        <taxon>Flavobacteriia</taxon>
        <taxon>Flavobacteriales</taxon>
        <taxon>Flavobacteriaceae</taxon>
        <taxon>Flavobacterium</taxon>
    </lineage>
</organism>
<evidence type="ECO:0000313" key="2">
    <source>
        <dbReference type="Proteomes" id="UP001261871"/>
    </source>
</evidence>
<accession>A0ABU1S199</accession>
<proteinExistence type="predicted"/>
<gene>
    <name evidence="1" type="ORF">J2W95_001517</name>
</gene>
<reference evidence="1 2" key="1">
    <citation type="submission" date="2023-07" db="EMBL/GenBank/DDBJ databases">
        <title>Sorghum-associated microbial communities from plants grown in Nebraska, USA.</title>
        <authorList>
            <person name="Schachtman D."/>
        </authorList>
    </citation>
    <scope>NUCLEOTIDE SEQUENCE [LARGE SCALE GENOMIC DNA]</scope>
    <source>
        <strain evidence="1 2">BE124</strain>
    </source>
</reference>